<gene>
    <name evidence="2" type="ORF">CALVIDRAFT_597791</name>
</gene>
<dbReference type="PANTHER" id="PTHR45348:SF2">
    <property type="entry name" value="ZINC-TYPE ALCOHOL DEHYDROGENASE-LIKE PROTEIN C2E1P3.01"/>
    <property type="match status" value="1"/>
</dbReference>
<dbReference type="EMBL" id="KV417281">
    <property type="protein sequence ID" value="KZO97064.1"/>
    <property type="molecule type" value="Genomic_DNA"/>
</dbReference>
<dbReference type="AlphaFoldDB" id="A0A167MU80"/>
<dbReference type="GO" id="GO:0016651">
    <property type="term" value="F:oxidoreductase activity, acting on NAD(P)H"/>
    <property type="evidence" value="ECO:0007669"/>
    <property type="project" value="InterPro"/>
</dbReference>
<evidence type="ECO:0000313" key="3">
    <source>
        <dbReference type="Proteomes" id="UP000076738"/>
    </source>
</evidence>
<name>A0A167MU80_CALVF</name>
<dbReference type="Proteomes" id="UP000076738">
    <property type="component" value="Unassembled WGS sequence"/>
</dbReference>
<reference evidence="2 3" key="1">
    <citation type="journal article" date="2016" name="Mol. Biol. Evol.">
        <title>Comparative Genomics of Early-Diverging Mushroom-Forming Fungi Provides Insights into the Origins of Lignocellulose Decay Capabilities.</title>
        <authorList>
            <person name="Nagy L.G."/>
            <person name="Riley R."/>
            <person name="Tritt A."/>
            <person name="Adam C."/>
            <person name="Daum C."/>
            <person name="Floudas D."/>
            <person name="Sun H."/>
            <person name="Yadav J.S."/>
            <person name="Pangilinan J."/>
            <person name="Larsson K.H."/>
            <person name="Matsuura K."/>
            <person name="Barry K."/>
            <person name="Labutti K."/>
            <person name="Kuo R."/>
            <person name="Ohm R.A."/>
            <person name="Bhattacharya S.S."/>
            <person name="Shirouzu T."/>
            <person name="Yoshinaga Y."/>
            <person name="Martin F.M."/>
            <person name="Grigoriev I.V."/>
            <person name="Hibbett D.S."/>
        </authorList>
    </citation>
    <scope>NUCLEOTIDE SEQUENCE [LARGE SCALE GENOMIC DNA]</scope>
    <source>
        <strain evidence="2 3">TUFC12733</strain>
    </source>
</reference>
<dbReference type="InterPro" id="IPR013149">
    <property type="entry name" value="ADH-like_C"/>
</dbReference>
<dbReference type="SMART" id="SM00829">
    <property type="entry name" value="PKS_ER"/>
    <property type="match status" value="1"/>
</dbReference>
<dbReference type="Gene3D" id="3.40.50.720">
    <property type="entry name" value="NAD(P)-binding Rossmann-like Domain"/>
    <property type="match status" value="1"/>
</dbReference>
<dbReference type="InterPro" id="IPR036291">
    <property type="entry name" value="NAD(P)-bd_dom_sf"/>
</dbReference>
<dbReference type="OrthoDB" id="3233595at2759"/>
<evidence type="ECO:0000313" key="2">
    <source>
        <dbReference type="EMBL" id="KZO97064.1"/>
    </source>
</evidence>
<sequence>MTQNLAIVAPSVNWGHLAPARAIELHKPGEGELLIKVVATAQNPVDAFHADTGWIVPFYPNVPGYDGAGTVAAVGAGVSGFAVHYRVAWMRPSGENGYGTYQQYCLAKVSGTVHLPSTLSLDDAATLPLAYFTAAVGVYTLLGVPLPLDEAGKVAPVVAGEWFLVWGANSPAGAAAVQLAKAAGFQVIATSNQENFAYVKSLGTDVILDYDDLDVVDKIQAIASLSLAFDAISQPSTSAACIAVLSSAGAAGKLAVVRPLSGTAPDNVAVQHVLARDADPFSPGHEHELEGLTRLWQALVSEGRLRPYPVHAMPLGLNSVDKGIELQKREQVRAQTLVYHPQFTQG</sequence>
<dbReference type="InterPro" id="IPR011032">
    <property type="entry name" value="GroES-like_sf"/>
</dbReference>
<dbReference type="STRING" id="1330018.A0A167MU80"/>
<dbReference type="Pfam" id="PF00107">
    <property type="entry name" value="ADH_zinc_N"/>
    <property type="match status" value="1"/>
</dbReference>
<organism evidence="2 3">
    <name type="scientific">Calocera viscosa (strain TUFC12733)</name>
    <dbReference type="NCBI Taxonomy" id="1330018"/>
    <lineage>
        <taxon>Eukaryota</taxon>
        <taxon>Fungi</taxon>
        <taxon>Dikarya</taxon>
        <taxon>Basidiomycota</taxon>
        <taxon>Agaricomycotina</taxon>
        <taxon>Dacrymycetes</taxon>
        <taxon>Dacrymycetales</taxon>
        <taxon>Dacrymycetaceae</taxon>
        <taxon>Calocera</taxon>
    </lineage>
</organism>
<dbReference type="CDD" id="cd08249">
    <property type="entry name" value="enoyl_reductase_like"/>
    <property type="match status" value="1"/>
</dbReference>
<dbReference type="InterPro" id="IPR020843">
    <property type="entry name" value="ER"/>
</dbReference>
<dbReference type="PANTHER" id="PTHR45348">
    <property type="entry name" value="HYPOTHETICAL OXIDOREDUCTASE (EUROFUNG)"/>
    <property type="match status" value="1"/>
</dbReference>
<dbReference type="InterPro" id="IPR047122">
    <property type="entry name" value="Trans-enoyl_RdTase-like"/>
</dbReference>
<keyword evidence="3" id="KW-1185">Reference proteome</keyword>
<dbReference type="InterPro" id="IPR013154">
    <property type="entry name" value="ADH-like_N"/>
</dbReference>
<dbReference type="SUPFAM" id="SSF51735">
    <property type="entry name" value="NAD(P)-binding Rossmann-fold domains"/>
    <property type="match status" value="1"/>
</dbReference>
<evidence type="ECO:0000259" key="1">
    <source>
        <dbReference type="SMART" id="SM00829"/>
    </source>
</evidence>
<dbReference type="Pfam" id="PF08240">
    <property type="entry name" value="ADH_N"/>
    <property type="match status" value="1"/>
</dbReference>
<protein>
    <submittedName>
        <fullName evidence="2">NAD(P)-binding protein</fullName>
    </submittedName>
</protein>
<accession>A0A167MU80</accession>
<dbReference type="Gene3D" id="3.90.180.10">
    <property type="entry name" value="Medium-chain alcohol dehydrogenases, catalytic domain"/>
    <property type="match status" value="1"/>
</dbReference>
<feature type="domain" description="Enoyl reductase (ER)" evidence="1">
    <location>
        <begin position="15"/>
        <end position="338"/>
    </location>
</feature>
<dbReference type="SUPFAM" id="SSF50129">
    <property type="entry name" value="GroES-like"/>
    <property type="match status" value="1"/>
</dbReference>
<proteinExistence type="predicted"/>